<dbReference type="SUPFAM" id="SSF50630">
    <property type="entry name" value="Acid proteases"/>
    <property type="match status" value="1"/>
</dbReference>
<keyword evidence="2" id="KW-1185">Reference proteome</keyword>
<gene>
    <name evidence="1" type="ORF">EAG_08200</name>
</gene>
<dbReference type="Proteomes" id="UP000000311">
    <property type="component" value="Unassembled WGS sequence"/>
</dbReference>
<organism evidence="2">
    <name type="scientific">Camponotus floridanus</name>
    <name type="common">Florida carpenter ant</name>
    <dbReference type="NCBI Taxonomy" id="104421"/>
    <lineage>
        <taxon>Eukaryota</taxon>
        <taxon>Metazoa</taxon>
        <taxon>Ecdysozoa</taxon>
        <taxon>Arthropoda</taxon>
        <taxon>Hexapoda</taxon>
        <taxon>Insecta</taxon>
        <taxon>Pterygota</taxon>
        <taxon>Neoptera</taxon>
        <taxon>Endopterygota</taxon>
        <taxon>Hymenoptera</taxon>
        <taxon>Apocrita</taxon>
        <taxon>Aculeata</taxon>
        <taxon>Formicoidea</taxon>
        <taxon>Formicidae</taxon>
        <taxon>Formicinae</taxon>
        <taxon>Camponotus</taxon>
    </lineage>
</organism>
<dbReference type="InParanoid" id="E2A897"/>
<dbReference type="Gene3D" id="2.40.70.10">
    <property type="entry name" value="Acid Proteases"/>
    <property type="match status" value="1"/>
</dbReference>
<protein>
    <recommendedName>
        <fullName evidence="3">Peptidase A2 domain-containing protein</fullName>
    </recommendedName>
</protein>
<sequence>LIDTGSDICLLRSDKYIKLGSSQLNLKQIRFRGVDSSDNSTLGEFNANLTIDGNTYPILIHVVSDTLLNFELIVGTDFLNKIEITITAG</sequence>
<proteinExistence type="predicted"/>
<feature type="non-terminal residue" evidence="1">
    <location>
        <position position="89"/>
    </location>
</feature>
<dbReference type="AlphaFoldDB" id="E2A897"/>
<reference evidence="1 2" key="1">
    <citation type="journal article" date="2010" name="Science">
        <title>Genomic comparison of the ants Camponotus floridanus and Harpegnathos saltator.</title>
        <authorList>
            <person name="Bonasio R."/>
            <person name="Zhang G."/>
            <person name="Ye C."/>
            <person name="Mutti N.S."/>
            <person name="Fang X."/>
            <person name="Qin N."/>
            <person name="Donahue G."/>
            <person name="Yang P."/>
            <person name="Li Q."/>
            <person name="Li C."/>
            <person name="Zhang P."/>
            <person name="Huang Z."/>
            <person name="Berger S.L."/>
            <person name="Reinberg D."/>
            <person name="Wang J."/>
            <person name="Liebig J."/>
        </authorList>
    </citation>
    <scope>NUCLEOTIDE SEQUENCE [LARGE SCALE GENOMIC DNA]</scope>
    <source>
        <strain evidence="2">C129</strain>
    </source>
</reference>
<dbReference type="EMBL" id="GL437499">
    <property type="protein sequence ID" value="EFN70343.1"/>
    <property type="molecule type" value="Genomic_DNA"/>
</dbReference>
<evidence type="ECO:0000313" key="1">
    <source>
        <dbReference type="EMBL" id="EFN70343.1"/>
    </source>
</evidence>
<evidence type="ECO:0000313" key="2">
    <source>
        <dbReference type="Proteomes" id="UP000000311"/>
    </source>
</evidence>
<feature type="non-terminal residue" evidence="1">
    <location>
        <position position="1"/>
    </location>
</feature>
<accession>E2A897</accession>
<dbReference type="CDD" id="cd00303">
    <property type="entry name" value="retropepsin_like"/>
    <property type="match status" value="1"/>
</dbReference>
<dbReference type="InterPro" id="IPR021109">
    <property type="entry name" value="Peptidase_aspartic_dom_sf"/>
</dbReference>
<name>E2A897_CAMFO</name>
<evidence type="ECO:0008006" key="3">
    <source>
        <dbReference type="Google" id="ProtNLM"/>
    </source>
</evidence>